<organism evidence="2">
    <name type="scientific">uncultured Eubacteriales bacterium</name>
    <dbReference type="NCBI Taxonomy" id="172733"/>
    <lineage>
        <taxon>Bacteria</taxon>
        <taxon>Bacillati</taxon>
        <taxon>Bacillota</taxon>
        <taxon>Clostridia</taxon>
        <taxon>Eubacteriales</taxon>
        <taxon>environmental samples</taxon>
    </lineage>
</organism>
<feature type="region of interest" description="Disordered" evidence="1">
    <location>
        <begin position="1"/>
        <end position="61"/>
    </location>
</feature>
<accession>A0A212JQU9</accession>
<dbReference type="EMBL" id="FLUN01000001">
    <property type="protein sequence ID" value="SBW01816.1"/>
    <property type="molecule type" value="Genomic_DNA"/>
</dbReference>
<proteinExistence type="predicted"/>
<sequence length="61" mass="6722">MDGKNRPFHMEASGSLVPELEGAPSSLRHTHRTTKHEKENDPRASKRPAKAPNRQAHGGGR</sequence>
<protein>
    <submittedName>
        <fullName evidence="2">Uncharacterized protein</fullName>
    </submittedName>
</protein>
<gene>
    <name evidence="2" type="ORF">KL86CLO1_11549</name>
</gene>
<dbReference type="AlphaFoldDB" id="A0A212JQU9"/>
<reference evidence="2" key="1">
    <citation type="submission" date="2016-04" db="EMBL/GenBank/DDBJ databases">
        <authorList>
            <person name="Evans L.H."/>
            <person name="Alamgir A."/>
            <person name="Owens N."/>
            <person name="Weber N.D."/>
            <person name="Virtaneva K."/>
            <person name="Barbian K."/>
            <person name="Babar A."/>
            <person name="Rosenke K."/>
        </authorList>
    </citation>
    <scope>NUCLEOTIDE SEQUENCE</scope>
    <source>
        <strain evidence="2">86</strain>
    </source>
</reference>
<evidence type="ECO:0000256" key="1">
    <source>
        <dbReference type="SAM" id="MobiDB-lite"/>
    </source>
</evidence>
<evidence type="ECO:0000313" key="2">
    <source>
        <dbReference type="EMBL" id="SBW01816.1"/>
    </source>
</evidence>
<name>A0A212JQU9_9FIRM</name>